<evidence type="ECO:0000259" key="1">
    <source>
        <dbReference type="SMART" id="SM00382"/>
    </source>
</evidence>
<proteinExistence type="predicted"/>
<dbReference type="CDD" id="cd00009">
    <property type="entry name" value="AAA"/>
    <property type="match status" value="1"/>
</dbReference>
<dbReference type="EMBL" id="JABDSR010000018">
    <property type="protein sequence ID" value="NMW85986.1"/>
    <property type="molecule type" value="Genomic_DNA"/>
</dbReference>
<dbReference type="RefSeq" id="WP_169970308.1">
    <property type="nucleotide sequence ID" value="NZ_JABDSR010000018.1"/>
</dbReference>
<sequence length="277" mass="32606">MQGLNQLEDISNKSFTYEKKPKTYYNDWFIDGHKTLMTLTPEGNRKWNEDDKKEEDEKFLNYIEKLKLDSLMDNKFKKCTFNNFYKTKENEFYFNFGQLYSRNFEKYKANNNGLLIYGKPGTGKSFLSFCIANYLLDNGVKVIACSISTILEKIKEYSSFGDNKMTVFNNELKKADLLIIDDLGSENSSEWINSKIYEVIDLRYRSEKPLIVTTNLEPDNLKKKLTNKDGITRTYDRIFEICRPIEMNIEPLRVIKGKEKQISFMNTLNEINRKSNV</sequence>
<dbReference type="Proteomes" id="UP000568273">
    <property type="component" value="Unassembled WGS sequence"/>
</dbReference>
<dbReference type="InterPro" id="IPR013317">
    <property type="entry name" value="DnaA_dom"/>
</dbReference>
<evidence type="ECO:0000313" key="3">
    <source>
        <dbReference type="Proteomes" id="UP000568273"/>
    </source>
</evidence>
<dbReference type="InterPro" id="IPR003593">
    <property type="entry name" value="AAA+_ATPase"/>
</dbReference>
<dbReference type="PANTHER" id="PTHR30050:SF4">
    <property type="entry name" value="ATP-BINDING PROTEIN RV3427C IN INSERTION SEQUENCE-RELATED"/>
    <property type="match status" value="1"/>
</dbReference>
<dbReference type="InterPro" id="IPR027417">
    <property type="entry name" value="P-loop_NTPase"/>
</dbReference>
<dbReference type="SUPFAM" id="SSF52540">
    <property type="entry name" value="P-loop containing nucleoside triphosphate hydrolases"/>
    <property type="match status" value="1"/>
</dbReference>
<dbReference type="PANTHER" id="PTHR30050">
    <property type="entry name" value="CHROMOSOMAL REPLICATION INITIATOR PROTEIN DNAA"/>
    <property type="match status" value="1"/>
</dbReference>
<dbReference type="GO" id="GO:0006260">
    <property type="term" value="P:DNA replication"/>
    <property type="evidence" value="ECO:0007669"/>
    <property type="project" value="TreeGrafter"/>
</dbReference>
<dbReference type="Pfam" id="PF00308">
    <property type="entry name" value="Bac_DnaA"/>
    <property type="match status" value="1"/>
</dbReference>
<reference evidence="2" key="1">
    <citation type="submission" date="2020-04" db="EMBL/GenBank/DDBJ databases">
        <title>Peptoniphilus sp. nov. isolated from swine feces.</title>
        <authorList>
            <person name="Ryu S.W."/>
        </authorList>
    </citation>
    <scope>NUCLEOTIDE SEQUENCE [LARGE SCALE GENOMIC DNA]</scope>
    <source>
        <strain evidence="2">AGMB00490</strain>
    </source>
</reference>
<organism evidence="2 3">
    <name type="scientific">Peptoniphilus faecalis</name>
    <dbReference type="NCBI Taxonomy" id="2731255"/>
    <lineage>
        <taxon>Bacteria</taxon>
        <taxon>Bacillati</taxon>
        <taxon>Bacillota</taxon>
        <taxon>Tissierellia</taxon>
        <taxon>Tissierellales</taxon>
        <taxon>Peptoniphilaceae</taxon>
        <taxon>Peptoniphilus</taxon>
    </lineage>
</organism>
<keyword evidence="2" id="KW-0547">Nucleotide-binding</keyword>
<dbReference type="AlphaFoldDB" id="A0A848RLH2"/>
<keyword evidence="3" id="KW-1185">Reference proteome</keyword>
<dbReference type="GO" id="GO:0005524">
    <property type="term" value="F:ATP binding"/>
    <property type="evidence" value="ECO:0007669"/>
    <property type="project" value="UniProtKB-KW"/>
</dbReference>
<comment type="caution">
    <text evidence="2">The sequence shown here is derived from an EMBL/GenBank/DDBJ whole genome shotgun (WGS) entry which is preliminary data.</text>
</comment>
<feature type="domain" description="AAA+ ATPase" evidence="1">
    <location>
        <begin position="110"/>
        <end position="246"/>
    </location>
</feature>
<dbReference type="Gene3D" id="3.40.50.300">
    <property type="entry name" value="P-loop containing nucleotide triphosphate hydrolases"/>
    <property type="match status" value="1"/>
</dbReference>
<gene>
    <name evidence="2" type="ORF">HKO22_09650</name>
</gene>
<protein>
    <submittedName>
        <fullName evidence="2">ATP-binding protein</fullName>
    </submittedName>
</protein>
<name>A0A848RLH2_9FIRM</name>
<dbReference type="SMART" id="SM00382">
    <property type="entry name" value="AAA"/>
    <property type="match status" value="1"/>
</dbReference>
<dbReference type="NCBIfam" id="NF005992">
    <property type="entry name" value="PRK08116.1"/>
    <property type="match status" value="1"/>
</dbReference>
<keyword evidence="2" id="KW-0067">ATP-binding</keyword>
<accession>A0A848RLH2</accession>
<evidence type="ECO:0000313" key="2">
    <source>
        <dbReference type="EMBL" id="NMW85986.1"/>
    </source>
</evidence>